<reference evidence="1" key="1">
    <citation type="submission" date="2015-04" db="UniProtKB">
        <authorList>
            <consortium name="EnsemblPlants"/>
        </authorList>
    </citation>
    <scope>IDENTIFICATION</scope>
</reference>
<dbReference type="EnsemblPlants" id="OPUNC04G24540.1">
    <property type="protein sequence ID" value="OPUNC04G24540.1"/>
    <property type="gene ID" value="OPUNC04G24540"/>
</dbReference>
<protein>
    <submittedName>
        <fullName evidence="1">Uncharacterized protein</fullName>
    </submittedName>
</protein>
<dbReference type="AlphaFoldDB" id="A0A0E0KVV2"/>
<sequence>MRFTPVYFATTRGFQMPRARTTDGEDDSSALPVIDPAASALHDSHGSTASAVPEIHDTTARFTTAAASPPLRFTAAAPSMSLPFKDQNVDVNPSLLQRALSVAKEGFWGYSLFFHGLVAVVASGYQNEYFKKAAAAWIGRLSPRVLDVLTFCAAVAMLAKISQELDGLATHLIKLCDKHLESQEAKTQDKILDNVFNYRNGGIQIVQDNHPRKVSYELSNAINYLQGEQKREKSIMHNVSSVHN</sequence>
<dbReference type="HOGENOM" id="CLU_1139562_0_0_1"/>
<dbReference type="Proteomes" id="UP000026962">
    <property type="component" value="Chromosome 4"/>
</dbReference>
<evidence type="ECO:0000313" key="1">
    <source>
        <dbReference type="EnsemblPlants" id="OPUNC04G24540.1"/>
    </source>
</evidence>
<organism evidence="1">
    <name type="scientific">Oryza punctata</name>
    <name type="common">Red rice</name>
    <dbReference type="NCBI Taxonomy" id="4537"/>
    <lineage>
        <taxon>Eukaryota</taxon>
        <taxon>Viridiplantae</taxon>
        <taxon>Streptophyta</taxon>
        <taxon>Embryophyta</taxon>
        <taxon>Tracheophyta</taxon>
        <taxon>Spermatophyta</taxon>
        <taxon>Magnoliopsida</taxon>
        <taxon>Liliopsida</taxon>
        <taxon>Poales</taxon>
        <taxon>Poaceae</taxon>
        <taxon>BOP clade</taxon>
        <taxon>Oryzoideae</taxon>
        <taxon>Oryzeae</taxon>
        <taxon>Oryzinae</taxon>
        <taxon>Oryza</taxon>
    </lineage>
</organism>
<reference evidence="1" key="2">
    <citation type="submission" date="2018-05" db="EMBL/GenBank/DDBJ databases">
        <title>OpunRS2 (Oryza punctata Reference Sequence Version 2).</title>
        <authorList>
            <person name="Zhang J."/>
            <person name="Kudrna D."/>
            <person name="Lee S."/>
            <person name="Talag J."/>
            <person name="Welchert J."/>
            <person name="Wing R.A."/>
        </authorList>
    </citation>
    <scope>NUCLEOTIDE SEQUENCE [LARGE SCALE GENOMIC DNA]</scope>
</reference>
<evidence type="ECO:0000313" key="2">
    <source>
        <dbReference type="Proteomes" id="UP000026962"/>
    </source>
</evidence>
<keyword evidence="2" id="KW-1185">Reference proteome</keyword>
<accession>A0A0E0KVV2</accession>
<dbReference type="Gramene" id="OPUNC04G24540.1">
    <property type="protein sequence ID" value="OPUNC04G24540.1"/>
    <property type="gene ID" value="OPUNC04G24540"/>
</dbReference>
<name>A0A0E0KVV2_ORYPU</name>
<proteinExistence type="predicted"/>